<sequence length="110" mass="12479">MSATIKVFQVGGKCFTHVMNSSHDSVELRDQSNDTLLTFGANAKVTNQNGQLGNFIVEYIDGQPRWVYYENRHQMRTVFGPNLHTAEVEVSRRFIGRFRCFAAQHEAALA</sequence>
<dbReference type="EMBL" id="JADJNC010000006">
    <property type="protein sequence ID" value="MBK7422500.1"/>
    <property type="molecule type" value="Genomic_DNA"/>
</dbReference>
<dbReference type="AlphaFoldDB" id="A0A9D7F5L0"/>
<organism evidence="1 2">
    <name type="scientific">Candidatus Propionivibrio dominans</name>
    <dbReference type="NCBI Taxonomy" id="2954373"/>
    <lineage>
        <taxon>Bacteria</taxon>
        <taxon>Pseudomonadati</taxon>
        <taxon>Pseudomonadota</taxon>
        <taxon>Betaproteobacteria</taxon>
        <taxon>Rhodocyclales</taxon>
        <taxon>Rhodocyclaceae</taxon>
        <taxon>Propionivibrio</taxon>
    </lineage>
</organism>
<dbReference type="Proteomes" id="UP000886602">
    <property type="component" value="Unassembled WGS sequence"/>
</dbReference>
<comment type="caution">
    <text evidence="1">The sequence shown here is derived from an EMBL/GenBank/DDBJ whole genome shotgun (WGS) entry which is preliminary data.</text>
</comment>
<evidence type="ECO:0000313" key="1">
    <source>
        <dbReference type="EMBL" id="MBK7422500.1"/>
    </source>
</evidence>
<evidence type="ECO:0000313" key="2">
    <source>
        <dbReference type="Proteomes" id="UP000886602"/>
    </source>
</evidence>
<gene>
    <name evidence="1" type="ORF">IPJ48_05035</name>
</gene>
<accession>A0A9D7F5L0</accession>
<proteinExistence type="predicted"/>
<reference evidence="1" key="1">
    <citation type="submission" date="2020-10" db="EMBL/GenBank/DDBJ databases">
        <title>Connecting structure to function with the recovery of over 1000 high-quality activated sludge metagenome-assembled genomes encoding full-length rRNA genes using long-read sequencing.</title>
        <authorList>
            <person name="Singleton C.M."/>
            <person name="Petriglieri F."/>
            <person name="Kristensen J.M."/>
            <person name="Kirkegaard R.H."/>
            <person name="Michaelsen T.Y."/>
            <person name="Andersen M.H."/>
            <person name="Karst S.M."/>
            <person name="Dueholm M.S."/>
            <person name="Nielsen P.H."/>
            <person name="Albertsen M."/>
        </authorList>
    </citation>
    <scope>NUCLEOTIDE SEQUENCE</scope>
    <source>
        <strain evidence="1">EsbW_18-Q3-R4-48_MAXAC.044</strain>
    </source>
</reference>
<name>A0A9D7F5L0_9RHOO</name>
<protein>
    <submittedName>
        <fullName evidence="1">Uncharacterized protein</fullName>
    </submittedName>
</protein>